<name>A0ABQ3M2X1_9PSEU</name>
<evidence type="ECO:0000313" key="4">
    <source>
        <dbReference type="Proteomes" id="UP000605568"/>
    </source>
</evidence>
<dbReference type="Gene3D" id="3.90.180.10">
    <property type="entry name" value="Medium-chain alcohol dehydrogenases, catalytic domain"/>
    <property type="match status" value="1"/>
</dbReference>
<dbReference type="InterPro" id="IPR020843">
    <property type="entry name" value="ER"/>
</dbReference>
<dbReference type="EMBL" id="BNAR01000002">
    <property type="protein sequence ID" value="GHH32351.1"/>
    <property type="molecule type" value="Genomic_DNA"/>
</dbReference>
<dbReference type="PANTHER" id="PTHR44154:SF1">
    <property type="entry name" value="QUINONE OXIDOREDUCTASE"/>
    <property type="match status" value="1"/>
</dbReference>
<evidence type="ECO:0000259" key="2">
    <source>
        <dbReference type="SMART" id="SM00829"/>
    </source>
</evidence>
<accession>A0ABQ3M2X1</accession>
<organism evidence="3 4">
    <name type="scientific">Lentzea cavernae</name>
    <dbReference type="NCBI Taxonomy" id="2020703"/>
    <lineage>
        <taxon>Bacteria</taxon>
        <taxon>Bacillati</taxon>
        <taxon>Actinomycetota</taxon>
        <taxon>Actinomycetes</taxon>
        <taxon>Pseudonocardiales</taxon>
        <taxon>Pseudonocardiaceae</taxon>
        <taxon>Lentzea</taxon>
    </lineage>
</organism>
<dbReference type="SUPFAM" id="SSF51735">
    <property type="entry name" value="NAD(P)-binding Rossmann-fold domains"/>
    <property type="match status" value="1"/>
</dbReference>
<dbReference type="Pfam" id="PF00107">
    <property type="entry name" value="ADH_zinc_N"/>
    <property type="match status" value="1"/>
</dbReference>
<dbReference type="CDD" id="cd08253">
    <property type="entry name" value="zeta_crystallin"/>
    <property type="match status" value="1"/>
</dbReference>
<dbReference type="InterPro" id="IPR036291">
    <property type="entry name" value="NAD(P)-bd_dom_sf"/>
</dbReference>
<keyword evidence="4" id="KW-1185">Reference proteome</keyword>
<dbReference type="PANTHER" id="PTHR44154">
    <property type="entry name" value="QUINONE OXIDOREDUCTASE"/>
    <property type="match status" value="1"/>
</dbReference>
<dbReference type="InterPro" id="IPR013149">
    <property type="entry name" value="ADH-like_C"/>
</dbReference>
<evidence type="ECO:0000256" key="1">
    <source>
        <dbReference type="ARBA" id="ARBA00022857"/>
    </source>
</evidence>
<evidence type="ECO:0000313" key="3">
    <source>
        <dbReference type="EMBL" id="GHH32351.1"/>
    </source>
</evidence>
<sequence length="338" mass="34925">MKAALHTPGMNLGTIHVAERPTPTPAAGEVRVEVHVSGVNPTDVKARANSPEGLARVPNQDGSGVVDAVGEGVDPELVGQRVWLWEAAWKRLEGSAQEYVCLPARQAVPFPEHVSFDVGASLGIPALTAHRALTLAPDGPRRLGPGALSGKTVLVAGGAGVVGNSAIQLARWSGAQVISTVSSTDKGLLATSAGAHHVLNYRAVDVAEAVREIAPRGVELIVEVAPGANAKVNRQILGTGGVVGFYSTEGGAEFQLPATDMFLDNQAWHGIFVYTVPQSAKDSAVSAISAAVADGALRVGTEAGLPLHRFSLDRVAEAHQAVADTKTVGKVLVDVRAE</sequence>
<dbReference type="SUPFAM" id="SSF50129">
    <property type="entry name" value="GroES-like"/>
    <property type="match status" value="1"/>
</dbReference>
<keyword evidence="1" id="KW-0521">NADP</keyword>
<dbReference type="Proteomes" id="UP000605568">
    <property type="component" value="Unassembled WGS sequence"/>
</dbReference>
<reference evidence="4" key="1">
    <citation type="journal article" date="2019" name="Int. J. Syst. Evol. Microbiol.">
        <title>The Global Catalogue of Microorganisms (GCM) 10K type strain sequencing project: providing services to taxonomists for standard genome sequencing and annotation.</title>
        <authorList>
            <consortium name="The Broad Institute Genomics Platform"/>
            <consortium name="The Broad Institute Genome Sequencing Center for Infectious Disease"/>
            <person name="Wu L."/>
            <person name="Ma J."/>
        </authorList>
    </citation>
    <scope>NUCLEOTIDE SEQUENCE [LARGE SCALE GENOMIC DNA]</scope>
    <source>
        <strain evidence="4">CGMCC 4.7367</strain>
    </source>
</reference>
<dbReference type="RefSeq" id="WP_191296644.1">
    <property type="nucleotide sequence ID" value="NZ_BNAR01000002.1"/>
</dbReference>
<gene>
    <name evidence="3" type="primary">qor</name>
    <name evidence="3" type="ORF">GCM10017774_13130</name>
</gene>
<feature type="domain" description="Enoyl reductase (ER)" evidence="2">
    <location>
        <begin position="9"/>
        <end position="333"/>
    </location>
</feature>
<dbReference type="Pfam" id="PF08240">
    <property type="entry name" value="ADH_N"/>
    <property type="match status" value="1"/>
</dbReference>
<dbReference type="InterPro" id="IPR013154">
    <property type="entry name" value="ADH-like_N"/>
</dbReference>
<comment type="caution">
    <text evidence="3">The sequence shown here is derived from an EMBL/GenBank/DDBJ whole genome shotgun (WGS) entry which is preliminary data.</text>
</comment>
<proteinExistence type="predicted"/>
<dbReference type="SMART" id="SM00829">
    <property type="entry name" value="PKS_ER"/>
    <property type="match status" value="1"/>
</dbReference>
<dbReference type="InterPro" id="IPR051603">
    <property type="entry name" value="Zinc-ADH_QOR/CCCR"/>
</dbReference>
<dbReference type="InterPro" id="IPR011032">
    <property type="entry name" value="GroES-like_sf"/>
</dbReference>
<dbReference type="Gene3D" id="3.40.50.720">
    <property type="entry name" value="NAD(P)-binding Rossmann-like Domain"/>
    <property type="match status" value="1"/>
</dbReference>
<protein>
    <submittedName>
        <fullName evidence="3">NADPH:quinone reductase</fullName>
    </submittedName>
</protein>